<comment type="similarity">
    <text evidence="1">Belongs to the LysR transcriptional regulatory family.</text>
</comment>
<dbReference type="GO" id="GO:0003677">
    <property type="term" value="F:DNA binding"/>
    <property type="evidence" value="ECO:0007669"/>
    <property type="project" value="UniProtKB-KW"/>
</dbReference>
<dbReference type="KEGG" id="jeh:EJN90_02605"/>
<dbReference type="OrthoDB" id="9803735at2"/>
<evidence type="ECO:0000313" key="7">
    <source>
        <dbReference type="Proteomes" id="UP000273326"/>
    </source>
</evidence>
<dbReference type="Gene3D" id="1.10.10.10">
    <property type="entry name" value="Winged helix-like DNA-binding domain superfamily/Winged helix DNA-binding domain"/>
    <property type="match status" value="1"/>
</dbReference>
<dbReference type="GO" id="GO:0003700">
    <property type="term" value="F:DNA-binding transcription factor activity"/>
    <property type="evidence" value="ECO:0007669"/>
    <property type="project" value="InterPro"/>
</dbReference>
<evidence type="ECO:0000256" key="2">
    <source>
        <dbReference type="ARBA" id="ARBA00023015"/>
    </source>
</evidence>
<accession>A0A3S9H8H3</accession>
<name>A0A3S9H8H3_9LACT</name>
<proteinExistence type="inferred from homology"/>
<feature type="domain" description="HTH lysR-type" evidence="5">
    <location>
        <begin position="1"/>
        <end position="58"/>
    </location>
</feature>
<dbReference type="PROSITE" id="PS50931">
    <property type="entry name" value="HTH_LYSR"/>
    <property type="match status" value="1"/>
</dbReference>
<dbReference type="PANTHER" id="PTHR30419:SF8">
    <property type="entry name" value="NITROGEN ASSIMILATION TRANSCRIPTIONAL ACTIVATOR-RELATED"/>
    <property type="match status" value="1"/>
</dbReference>
<evidence type="ECO:0000313" key="6">
    <source>
        <dbReference type="EMBL" id="AZP03650.1"/>
    </source>
</evidence>
<dbReference type="SUPFAM" id="SSF53850">
    <property type="entry name" value="Periplasmic binding protein-like II"/>
    <property type="match status" value="1"/>
</dbReference>
<keyword evidence="4" id="KW-0804">Transcription</keyword>
<evidence type="ECO:0000256" key="3">
    <source>
        <dbReference type="ARBA" id="ARBA00023125"/>
    </source>
</evidence>
<dbReference type="InterPro" id="IPR036388">
    <property type="entry name" value="WH-like_DNA-bd_sf"/>
</dbReference>
<dbReference type="Proteomes" id="UP000273326">
    <property type="component" value="Chromosome"/>
</dbReference>
<dbReference type="PRINTS" id="PR00039">
    <property type="entry name" value="HTHLYSR"/>
</dbReference>
<dbReference type="AlphaFoldDB" id="A0A3S9H8H3"/>
<evidence type="ECO:0000256" key="4">
    <source>
        <dbReference type="ARBA" id="ARBA00023163"/>
    </source>
</evidence>
<keyword evidence="2" id="KW-0805">Transcription regulation</keyword>
<keyword evidence="3" id="KW-0238">DNA-binding</keyword>
<dbReference type="InterPro" id="IPR000847">
    <property type="entry name" value="LysR_HTH_N"/>
</dbReference>
<evidence type="ECO:0000256" key="1">
    <source>
        <dbReference type="ARBA" id="ARBA00009437"/>
    </source>
</evidence>
<dbReference type="Pfam" id="PF00126">
    <property type="entry name" value="HTH_1"/>
    <property type="match status" value="1"/>
</dbReference>
<dbReference type="InterPro" id="IPR005119">
    <property type="entry name" value="LysR_subst-bd"/>
</dbReference>
<dbReference type="EMBL" id="CP034465">
    <property type="protein sequence ID" value="AZP03650.1"/>
    <property type="molecule type" value="Genomic_DNA"/>
</dbReference>
<reference evidence="7" key="1">
    <citation type="submission" date="2018-12" db="EMBL/GenBank/DDBJ databases">
        <title>Complete genome sequencing of Jeotgalibaca sp. H21T32.</title>
        <authorList>
            <person name="Bae J.-W."/>
            <person name="Lee S.-Y."/>
        </authorList>
    </citation>
    <scope>NUCLEOTIDE SEQUENCE [LARGE SCALE GENOMIC DNA]</scope>
    <source>
        <strain evidence="7">H21T32</strain>
    </source>
</reference>
<dbReference type="InterPro" id="IPR050950">
    <property type="entry name" value="HTH-type_LysR_regulators"/>
</dbReference>
<gene>
    <name evidence="6" type="ORF">EJN90_02605</name>
</gene>
<dbReference type="SUPFAM" id="SSF46785">
    <property type="entry name" value="Winged helix' DNA-binding domain"/>
    <property type="match status" value="1"/>
</dbReference>
<dbReference type="Gene3D" id="3.40.190.290">
    <property type="match status" value="1"/>
</dbReference>
<dbReference type="GO" id="GO:0005829">
    <property type="term" value="C:cytosol"/>
    <property type="evidence" value="ECO:0007669"/>
    <property type="project" value="TreeGrafter"/>
</dbReference>
<dbReference type="CDD" id="cd05466">
    <property type="entry name" value="PBP2_LTTR_substrate"/>
    <property type="match status" value="1"/>
</dbReference>
<organism evidence="6 7">
    <name type="scientific">Jeotgalibaca ciconiae</name>
    <dbReference type="NCBI Taxonomy" id="2496265"/>
    <lineage>
        <taxon>Bacteria</taxon>
        <taxon>Bacillati</taxon>
        <taxon>Bacillota</taxon>
        <taxon>Bacilli</taxon>
        <taxon>Lactobacillales</taxon>
        <taxon>Carnobacteriaceae</taxon>
        <taxon>Jeotgalibaca</taxon>
    </lineage>
</organism>
<protein>
    <submittedName>
        <fullName evidence="6">LysR family transcriptional regulator</fullName>
    </submittedName>
</protein>
<dbReference type="RefSeq" id="WP_126108741.1">
    <property type="nucleotide sequence ID" value="NZ_CP034465.1"/>
</dbReference>
<dbReference type="Pfam" id="PF03466">
    <property type="entry name" value="LysR_substrate"/>
    <property type="match status" value="1"/>
</dbReference>
<keyword evidence="7" id="KW-1185">Reference proteome</keyword>
<evidence type="ECO:0000259" key="5">
    <source>
        <dbReference type="PROSITE" id="PS50931"/>
    </source>
</evidence>
<dbReference type="FunFam" id="1.10.10.10:FF:000001">
    <property type="entry name" value="LysR family transcriptional regulator"/>
    <property type="match status" value="1"/>
</dbReference>
<dbReference type="InterPro" id="IPR036390">
    <property type="entry name" value="WH_DNA-bd_sf"/>
</dbReference>
<dbReference type="PANTHER" id="PTHR30419">
    <property type="entry name" value="HTH-TYPE TRANSCRIPTIONAL REGULATOR YBHD"/>
    <property type="match status" value="1"/>
</dbReference>
<sequence length="296" mass="33801">MELRVVQYFIAVATEKSISSAAKALHLSQPTLSRQLKELEEELGVSLFLRGNREITLTEEGVYFLKKAKEIVELVDKTTNDFSRNSTDISGEIFIGCGETEGMRMIAKTLNKLQKQYPNIRFHLYSGNSDDISEKLDNGLLDFGIFIEPTDKNKYNYLKLPYQDRWGVLMRKDSPLAERAEIQAQDIIEQPLLVSRQSMVNNEISGWLGKDVDTINIVGTYNLIYNAAIMVEEKIGIALCLDKLIPVKDNHELCFRPLYPSLKVNLNIVWKKNEAFSLASKKFLEQLREDIAKDTE</sequence>